<dbReference type="RefSeq" id="WP_341419410.1">
    <property type="nucleotide sequence ID" value="NZ_JBBPCC010000028.1"/>
</dbReference>
<evidence type="ECO:0000313" key="2">
    <source>
        <dbReference type="EMBL" id="MEK8132281.1"/>
    </source>
</evidence>
<evidence type="ECO:0000313" key="3">
    <source>
        <dbReference type="Proteomes" id="UP001469365"/>
    </source>
</evidence>
<dbReference type="InterPro" id="IPR013149">
    <property type="entry name" value="ADH-like_C"/>
</dbReference>
<dbReference type="PANTHER" id="PTHR43677">
    <property type="entry name" value="SHORT-CHAIN DEHYDROGENASE/REDUCTASE"/>
    <property type="match status" value="1"/>
</dbReference>
<dbReference type="InterPro" id="IPR036291">
    <property type="entry name" value="NAD(P)-bd_dom_sf"/>
</dbReference>
<dbReference type="Proteomes" id="UP001469365">
    <property type="component" value="Unassembled WGS sequence"/>
</dbReference>
<evidence type="ECO:0000259" key="1">
    <source>
        <dbReference type="SMART" id="SM00829"/>
    </source>
</evidence>
<dbReference type="InterPro" id="IPR011032">
    <property type="entry name" value="GroES-like_sf"/>
</dbReference>
<name>A0ABU9DTS7_9BACL</name>
<keyword evidence="2" id="KW-0560">Oxidoreductase</keyword>
<reference evidence="2 3" key="1">
    <citation type="submission" date="2024-04" db="EMBL/GenBank/DDBJ databases">
        <title>draft genome sequnece of Paenibacillus filicis.</title>
        <authorList>
            <person name="Kim D.-U."/>
        </authorList>
    </citation>
    <scope>NUCLEOTIDE SEQUENCE [LARGE SCALE GENOMIC DNA]</scope>
    <source>
        <strain evidence="2 3">KACC14197</strain>
    </source>
</reference>
<dbReference type="InterPro" id="IPR014188">
    <property type="entry name" value="Acrylyl-CoA_reductase_AcuI"/>
</dbReference>
<dbReference type="Gene3D" id="3.90.180.10">
    <property type="entry name" value="Medium-chain alcohol dehydrogenases, catalytic domain"/>
    <property type="match status" value="1"/>
</dbReference>
<dbReference type="GO" id="GO:0043958">
    <property type="term" value="F:acryloyl-CoA reductase (NADH) activity"/>
    <property type="evidence" value="ECO:0007669"/>
    <property type="project" value="UniProtKB-EC"/>
</dbReference>
<dbReference type="InterPro" id="IPR020843">
    <property type="entry name" value="ER"/>
</dbReference>
<keyword evidence="3" id="KW-1185">Reference proteome</keyword>
<dbReference type="SMART" id="SM00829">
    <property type="entry name" value="PKS_ER"/>
    <property type="match status" value="1"/>
</dbReference>
<dbReference type="SUPFAM" id="SSF51735">
    <property type="entry name" value="NAD(P)-binding Rossmann-fold domains"/>
    <property type="match status" value="1"/>
</dbReference>
<gene>
    <name evidence="2" type="ORF">WMW72_30720</name>
</gene>
<organism evidence="2 3">
    <name type="scientific">Paenibacillus filicis</name>
    <dbReference type="NCBI Taxonomy" id="669464"/>
    <lineage>
        <taxon>Bacteria</taxon>
        <taxon>Bacillati</taxon>
        <taxon>Bacillota</taxon>
        <taxon>Bacilli</taxon>
        <taxon>Bacillales</taxon>
        <taxon>Paenibacillaceae</taxon>
        <taxon>Paenibacillus</taxon>
    </lineage>
</organism>
<dbReference type="NCBIfam" id="TIGR02823">
    <property type="entry name" value="oxido_YhdH"/>
    <property type="match status" value="1"/>
</dbReference>
<dbReference type="Pfam" id="PF00107">
    <property type="entry name" value="ADH_zinc_N"/>
    <property type="match status" value="1"/>
</dbReference>
<dbReference type="PANTHER" id="PTHR43677:SF1">
    <property type="entry name" value="ACRYLYL-COA REDUCTASE ACUI-RELATED"/>
    <property type="match status" value="1"/>
</dbReference>
<dbReference type="EC" id="1.3.1.95" evidence="2"/>
<dbReference type="EMBL" id="JBBPCC010000028">
    <property type="protein sequence ID" value="MEK8132281.1"/>
    <property type="molecule type" value="Genomic_DNA"/>
</dbReference>
<feature type="domain" description="Enoyl reductase (ER)" evidence="1">
    <location>
        <begin position="13"/>
        <end position="329"/>
    </location>
</feature>
<dbReference type="SUPFAM" id="SSF50129">
    <property type="entry name" value="GroES-like"/>
    <property type="match status" value="1"/>
</dbReference>
<dbReference type="InterPro" id="IPR013154">
    <property type="entry name" value="ADH-like_N"/>
</dbReference>
<dbReference type="Gene3D" id="3.40.50.720">
    <property type="entry name" value="NAD(P)-binding Rossmann-like Domain"/>
    <property type="match status" value="1"/>
</dbReference>
<protein>
    <submittedName>
        <fullName evidence="2">Acryloyl-CoA reductase</fullName>
        <ecNumber evidence="2">1.3.1.95</ecNumber>
    </submittedName>
</protein>
<sequence length="335" mass="34985">MESFQAFVLEKSGDAAAGSVRQVSPAQLPQGEVTIRVHYSSVNYKDGLAALPNSPIVKSYPFVPGIDLAGVIEHSDAEAFSPGDRVLVTGYGLGVEHDGGYSQYARVPANWVVPLPEGLSMAEAMALGTAGFTAALSLYELERNGLQPGEDTAPVLVTGATGGVGSVAVSLLAARGYRVTASTGKAAEHAYLQQLGATSIIGREELRPADAKPLRKENWAAAVDPVGGEALPFILGSIRYGGAAAVSGLTGGAAFPATVYPFILRGVKLLGIDSVYCPMAVRQEVWNKLGSSWKPLSYLSAGYRTIGLDELPQALEDIMAGRLIGRVIVRLSADV</sequence>
<dbReference type="InterPro" id="IPR051397">
    <property type="entry name" value="Zn-ADH-like_protein"/>
</dbReference>
<proteinExistence type="predicted"/>
<comment type="caution">
    <text evidence="2">The sequence shown here is derived from an EMBL/GenBank/DDBJ whole genome shotgun (WGS) entry which is preliminary data.</text>
</comment>
<dbReference type="Pfam" id="PF08240">
    <property type="entry name" value="ADH_N"/>
    <property type="match status" value="1"/>
</dbReference>
<accession>A0ABU9DTS7</accession>